<accession>A0AAD6ZJ27</accession>
<protein>
    <submittedName>
        <fullName evidence="3">Uncharacterized protein</fullName>
    </submittedName>
</protein>
<comment type="caution">
    <text evidence="3">The sequence shown here is derived from an EMBL/GenBank/DDBJ whole genome shotgun (WGS) entry which is preliminary data.</text>
</comment>
<dbReference type="AlphaFoldDB" id="A0AAD6ZJ27"/>
<sequence length="370" mass="40815">MPLDLERRPPAPASSRPTRVSLTSSTLSPLPYNFLPRSRGCFRVDMRPLLALVRTSGIAAAHGVVLPALITFFTRLCVSLPWPCLRIARPPVRDVQLETIKQKQTRRTPIAPTEEFDAADQDGSELYCYFKKVELATSLPPTSSFPIPLLLGQARPARRLAPSARACTSSLRLTSSEAVFSTAPPPRSRSRQISSDIDPSLQHILHHEPKPEPAVHWLRRGLPAGESAGGDGYTASATALGECEAWRCVRMEARPPRTLTLTHYAMYGEARFPRGRAHAVVHEEAETLLEVRRRNMTVRASRPALPILFLLMLSLLLLPIFVRNTCLVGGERVGVEDELGYLVARCCPASARFTHLCHCGVHTPTAPRPP</sequence>
<dbReference type="Proteomes" id="UP001218218">
    <property type="component" value="Unassembled WGS sequence"/>
</dbReference>
<feature type="region of interest" description="Disordered" evidence="1">
    <location>
        <begin position="1"/>
        <end position="24"/>
    </location>
</feature>
<keyword evidence="2" id="KW-0812">Transmembrane</keyword>
<evidence type="ECO:0000313" key="3">
    <source>
        <dbReference type="EMBL" id="KAJ7325501.1"/>
    </source>
</evidence>
<evidence type="ECO:0000313" key="4">
    <source>
        <dbReference type="Proteomes" id="UP001218218"/>
    </source>
</evidence>
<name>A0AAD6ZJ27_9AGAR</name>
<keyword evidence="2" id="KW-1133">Transmembrane helix</keyword>
<reference evidence="3" key="1">
    <citation type="submission" date="2023-03" db="EMBL/GenBank/DDBJ databases">
        <title>Massive genome expansion in bonnet fungi (Mycena s.s.) driven by repeated elements and novel gene families across ecological guilds.</title>
        <authorList>
            <consortium name="Lawrence Berkeley National Laboratory"/>
            <person name="Harder C.B."/>
            <person name="Miyauchi S."/>
            <person name="Viragh M."/>
            <person name="Kuo A."/>
            <person name="Thoen E."/>
            <person name="Andreopoulos B."/>
            <person name="Lu D."/>
            <person name="Skrede I."/>
            <person name="Drula E."/>
            <person name="Henrissat B."/>
            <person name="Morin E."/>
            <person name="Kohler A."/>
            <person name="Barry K."/>
            <person name="LaButti K."/>
            <person name="Morin E."/>
            <person name="Salamov A."/>
            <person name="Lipzen A."/>
            <person name="Mereny Z."/>
            <person name="Hegedus B."/>
            <person name="Baldrian P."/>
            <person name="Stursova M."/>
            <person name="Weitz H."/>
            <person name="Taylor A."/>
            <person name="Grigoriev I.V."/>
            <person name="Nagy L.G."/>
            <person name="Martin F."/>
            <person name="Kauserud H."/>
        </authorList>
    </citation>
    <scope>NUCLEOTIDE SEQUENCE</scope>
    <source>
        <strain evidence="3">CBHHK002</strain>
    </source>
</reference>
<gene>
    <name evidence="3" type="ORF">DFH08DRAFT_968727</name>
</gene>
<keyword evidence="2" id="KW-0472">Membrane</keyword>
<feature type="compositionally biased region" description="Low complexity" evidence="1">
    <location>
        <begin position="13"/>
        <end position="24"/>
    </location>
</feature>
<evidence type="ECO:0000256" key="2">
    <source>
        <dbReference type="SAM" id="Phobius"/>
    </source>
</evidence>
<organism evidence="3 4">
    <name type="scientific">Mycena albidolilacea</name>
    <dbReference type="NCBI Taxonomy" id="1033008"/>
    <lineage>
        <taxon>Eukaryota</taxon>
        <taxon>Fungi</taxon>
        <taxon>Dikarya</taxon>
        <taxon>Basidiomycota</taxon>
        <taxon>Agaricomycotina</taxon>
        <taxon>Agaricomycetes</taxon>
        <taxon>Agaricomycetidae</taxon>
        <taxon>Agaricales</taxon>
        <taxon>Marasmiineae</taxon>
        <taxon>Mycenaceae</taxon>
        <taxon>Mycena</taxon>
    </lineage>
</organism>
<feature type="transmembrane region" description="Helical" evidence="2">
    <location>
        <begin position="303"/>
        <end position="322"/>
    </location>
</feature>
<dbReference type="EMBL" id="JARIHO010000044">
    <property type="protein sequence ID" value="KAJ7325501.1"/>
    <property type="molecule type" value="Genomic_DNA"/>
</dbReference>
<proteinExistence type="predicted"/>
<keyword evidence="4" id="KW-1185">Reference proteome</keyword>
<evidence type="ECO:0000256" key="1">
    <source>
        <dbReference type="SAM" id="MobiDB-lite"/>
    </source>
</evidence>